<dbReference type="EMBL" id="MFIY01000065">
    <property type="protein sequence ID" value="OGF99212.1"/>
    <property type="molecule type" value="Genomic_DNA"/>
</dbReference>
<sequence>MVRNELCLQLTSDKHLIVPCRTGEAYPGGLCPLDTCEAREALKDQRLLARVVGIEYAIFLGPENKHIRRLVFHFVCPGFTRDPNWRQGTPKTW</sequence>
<organism evidence="1 2">
    <name type="scientific">Candidatus Gottesmanbacteria bacterium RBG_13_37_7</name>
    <dbReference type="NCBI Taxonomy" id="1798369"/>
    <lineage>
        <taxon>Bacteria</taxon>
        <taxon>Candidatus Gottesmaniibacteriota</taxon>
    </lineage>
</organism>
<proteinExistence type="predicted"/>
<accession>A0A1F5YGM9</accession>
<dbReference type="AlphaFoldDB" id="A0A1F5YGM9"/>
<evidence type="ECO:0000313" key="1">
    <source>
        <dbReference type="EMBL" id="OGF99212.1"/>
    </source>
</evidence>
<name>A0A1F5YGM9_9BACT</name>
<comment type="caution">
    <text evidence="1">The sequence shown here is derived from an EMBL/GenBank/DDBJ whole genome shotgun (WGS) entry which is preliminary data.</text>
</comment>
<evidence type="ECO:0000313" key="2">
    <source>
        <dbReference type="Proteomes" id="UP000178230"/>
    </source>
</evidence>
<reference evidence="1 2" key="1">
    <citation type="journal article" date="2016" name="Nat. Commun.">
        <title>Thousands of microbial genomes shed light on interconnected biogeochemical processes in an aquifer system.</title>
        <authorList>
            <person name="Anantharaman K."/>
            <person name="Brown C.T."/>
            <person name="Hug L.A."/>
            <person name="Sharon I."/>
            <person name="Castelle C.J."/>
            <person name="Probst A.J."/>
            <person name="Thomas B.C."/>
            <person name="Singh A."/>
            <person name="Wilkins M.J."/>
            <person name="Karaoz U."/>
            <person name="Brodie E.L."/>
            <person name="Williams K.H."/>
            <person name="Hubbard S.S."/>
            <person name="Banfield J.F."/>
        </authorList>
    </citation>
    <scope>NUCLEOTIDE SEQUENCE [LARGE SCALE GENOMIC DNA]</scope>
</reference>
<protein>
    <submittedName>
        <fullName evidence="1">Uncharacterized protein</fullName>
    </submittedName>
</protein>
<dbReference type="Proteomes" id="UP000178230">
    <property type="component" value="Unassembled WGS sequence"/>
</dbReference>
<gene>
    <name evidence="1" type="ORF">A2Y99_04505</name>
</gene>